<sequence length="262" mass="27899">MTVRGRVAVVTGGGRGLGRAAALRFAAGGADVAVLARSTAEVEAVAEELRAAGVRALGLSVDVTCTAEVDRAREEILESFGRVDIVVNNAGTLLYKPFVPLPGREHAYPGFDTPVSDEEWDGVMEVHLGGAVRMLRAFGPGLLDQRYGRVVNVVSNVVRRTVPYTSGYDTAKGALVQLTRSLAREWAPYGVTVNAVAAGHFETAMSRAQFEDEETLRKLLRRVPARRAGELSEFASLVVHLCGEESGFVTGETIGVDGGETL</sequence>
<dbReference type="PANTHER" id="PTHR43639">
    <property type="entry name" value="OXIDOREDUCTASE, SHORT-CHAIN DEHYDROGENASE/REDUCTASE FAMILY (AFU_ORTHOLOGUE AFUA_5G02870)"/>
    <property type="match status" value="1"/>
</dbReference>
<dbReference type="InterPro" id="IPR036291">
    <property type="entry name" value="NAD(P)-bd_dom_sf"/>
</dbReference>
<evidence type="ECO:0000256" key="2">
    <source>
        <dbReference type="ARBA" id="ARBA00023002"/>
    </source>
</evidence>
<dbReference type="PRINTS" id="PR00081">
    <property type="entry name" value="GDHRDH"/>
</dbReference>
<dbReference type="Proteomes" id="UP000482800">
    <property type="component" value="Unassembled WGS sequence"/>
</dbReference>
<dbReference type="AlphaFoldDB" id="A0A6V8KNY3"/>
<dbReference type="GO" id="GO:0016491">
    <property type="term" value="F:oxidoreductase activity"/>
    <property type="evidence" value="ECO:0007669"/>
    <property type="project" value="UniProtKB-KW"/>
</dbReference>
<dbReference type="EMBL" id="BLPF01000002">
    <property type="protein sequence ID" value="GFJ82395.1"/>
    <property type="molecule type" value="Genomic_DNA"/>
</dbReference>
<evidence type="ECO:0000313" key="3">
    <source>
        <dbReference type="EMBL" id="GFJ82395.1"/>
    </source>
</evidence>
<proteinExistence type="inferred from homology"/>
<name>A0A6V8KNY3_9ACTN</name>
<dbReference type="PRINTS" id="PR00080">
    <property type="entry name" value="SDRFAMILY"/>
</dbReference>
<organism evidence="3 4">
    <name type="scientific">Phytohabitans houttuyneae</name>
    <dbReference type="NCBI Taxonomy" id="1076126"/>
    <lineage>
        <taxon>Bacteria</taxon>
        <taxon>Bacillati</taxon>
        <taxon>Actinomycetota</taxon>
        <taxon>Actinomycetes</taxon>
        <taxon>Micromonosporales</taxon>
        <taxon>Micromonosporaceae</taxon>
    </lineage>
</organism>
<keyword evidence="4" id="KW-1185">Reference proteome</keyword>
<dbReference type="PANTHER" id="PTHR43639:SF1">
    <property type="entry name" value="SHORT-CHAIN DEHYDROGENASE_REDUCTASE FAMILY PROTEIN"/>
    <property type="match status" value="1"/>
</dbReference>
<reference evidence="3 4" key="2">
    <citation type="submission" date="2020-03" db="EMBL/GenBank/DDBJ databases">
        <authorList>
            <person name="Ichikawa N."/>
            <person name="Kimura A."/>
            <person name="Kitahashi Y."/>
            <person name="Uohara A."/>
        </authorList>
    </citation>
    <scope>NUCLEOTIDE SEQUENCE [LARGE SCALE GENOMIC DNA]</scope>
    <source>
        <strain evidence="3 4">NBRC 108639</strain>
    </source>
</reference>
<dbReference type="FunFam" id="3.40.50.720:FF:000084">
    <property type="entry name" value="Short-chain dehydrogenase reductase"/>
    <property type="match status" value="1"/>
</dbReference>
<gene>
    <name evidence="3" type="ORF">Phou_065750</name>
</gene>
<accession>A0A6V8KNY3</accession>
<reference evidence="3 4" key="1">
    <citation type="submission" date="2020-03" db="EMBL/GenBank/DDBJ databases">
        <title>Whole genome shotgun sequence of Phytohabitans houttuyneae NBRC 108639.</title>
        <authorList>
            <person name="Komaki H."/>
            <person name="Tamura T."/>
        </authorList>
    </citation>
    <scope>NUCLEOTIDE SEQUENCE [LARGE SCALE GENOMIC DNA]</scope>
    <source>
        <strain evidence="3 4">NBRC 108639</strain>
    </source>
</reference>
<dbReference type="InterPro" id="IPR002347">
    <property type="entry name" value="SDR_fam"/>
</dbReference>
<dbReference type="Pfam" id="PF13561">
    <property type="entry name" value="adh_short_C2"/>
    <property type="match status" value="1"/>
</dbReference>
<comment type="similarity">
    <text evidence="1">Belongs to the short-chain dehydrogenases/reductases (SDR) family.</text>
</comment>
<dbReference type="RefSeq" id="WP_173062842.1">
    <property type="nucleotide sequence ID" value="NZ_BAABGO010000054.1"/>
</dbReference>
<dbReference type="SUPFAM" id="SSF51735">
    <property type="entry name" value="NAD(P)-binding Rossmann-fold domains"/>
    <property type="match status" value="1"/>
</dbReference>
<dbReference type="Gene3D" id="3.40.50.720">
    <property type="entry name" value="NAD(P)-binding Rossmann-like Domain"/>
    <property type="match status" value="1"/>
</dbReference>
<evidence type="ECO:0000256" key="1">
    <source>
        <dbReference type="ARBA" id="ARBA00006484"/>
    </source>
</evidence>
<keyword evidence="2" id="KW-0560">Oxidoreductase</keyword>
<comment type="caution">
    <text evidence="3">The sequence shown here is derived from an EMBL/GenBank/DDBJ whole genome shotgun (WGS) entry which is preliminary data.</text>
</comment>
<evidence type="ECO:0000313" key="4">
    <source>
        <dbReference type="Proteomes" id="UP000482800"/>
    </source>
</evidence>
<protein>
    <submittedName>
        <fullName evidence="3">2-deoxy-D-gluconate 3-dehydrogenase</fullName>
    </submittedName>
</protein>